<protein>
    <recommendedName>
        <fullName evidence="4">Integral membrane protein</fullName>
    </recommendedName>
</protein>
<feature type="transmembrane region" description="Helical" evidence="1">
    <location>
        <begin position="54"/>
        <end position="76"/>
    </location>
</feature>
<feature type="transmembrane region" description="Helical" evidence="1">
    <location>
        <begin position="221"/>
        <end position="237"/>
    </location>
</feature>
<evidence type="ECO:0000313" key="2">
    <source>
        <dbReference type="EMBL" id="MDQ0673287.1"/>
    </source>
</evidence>
<keyword evidence="1" id="KW-0472">Membrane</keyword>
<feature type="transmembrane region" description="Helical" evidence="1">
    <location>
        <begin position="117"/>
        <end position="140"/>
    </location>
</feature>
<proteinExistence type="predicted"/>
<keyword evidence="1" id="KW-0812">Transmembrane</keyword>
<keyword evidence="3" id="KW-1185">Reference proteome</keyword>
<keyword evidence="1" id="KW-1133">Transmembrane helix</keyword>
<reference evidence="2 3" key="1">
    <citation type="submission" date="2023-07" db="EMBL/GenBank/DDBJ databases">
        <title>Comparative genomics of wheat-associated soil bacteria to identify genetic determinants of phenazine resistance.</title>
        <authorList>
            <person name="Mouncey N."/>
        </authorList>
    </citation>
    <scope>NUCLEOTIDE SEQUENCE [LARGE SCALE GENOMIC DNA]</scope>
    <source>
        <strain evidence="2 3">W1I3</strain>
    </source>
</reference>
<evidence type="ECO:0000313" key="3">
    <source>
        <dbReference type="Proteomes" id="UP001236806"/>
    </source>
</evidence>
<evidence type="ECO:0008006" key="4">
    <source>
        <dbReference type="Google" id="ProtNLM"/>
    </source>
</evidence>
<dbReference type="EMBL" id="JAUSXB010000001">
    <property type="protein sequence ID" value="MDQ0673287.1"/>
    <property type="molecule type" value="Genomic_DNA"/>
</dbReference>
<gene>
    <name evidence="2" type="ORF">QFZ36_000848</name>
</gene>
<name>A0ABU0PH43_9MICC</name>
<feature type="transmembrane region" description="Helical" evidence="1">
    <location>
        <begin position="20"/>
        <end position="48"/>
    </location>
</feature>
<feature type="transmembrane region" description="Helical" evidence="1">
    <location>
        <begin position="147"/>
        <end position="167"/>
    </location>
</feature>
<organism evidence="2 3">
    <name type="scientific">Pseudarthrobacter siccitolerans</name>
    <dbReference type="NCBI Taxonomy" id="861266"/>
    <lineage>
        <taxon>Bacteria</taxon>
        <taxon>Bacillati</taxon>
        <taxon>Actinomycetota</taxon>
        <taxon>Actinomycetes</taxon>
        <taxon>Micrococcales</taxon>
        <taxon>Micrococcaceae</taxon>
        <taxon>Pseudarthrobacter</taxon>
    </lineage>
</organism>
<evidence type="ECO:0000256" key="1">
    <source>
        <dbReference type="SAM" id="Phobius"/>
    </source>
</evidence>
<comment type="caution">
    <text evidence="2">The sequence shown here is derived from an EMBL/GenBank/DDBJ whole genome shotgun (WGS) entry which is preliminary data.</text>
</comment>
<sequence length="290" mass="31813">MLWFCPWLLIYRPRTWYSGLAVFAAMLAAATTEILVAFFLPLAIWSAFWKRNYWAPAALVLGSGLQLVATIVAPRYSAAPRVDATEPLSILYGFLLQAVGSMWVTDAHTMALNVATFGGYAVAVPCAVIVGLLAYILVFGHPRWRAVALYAFAAAAACWTAATVLNPSPEFDFPNFTREEWLTVFTFFRYAAAPSMFLLVLIPAACAVAEDRKLIAASRSRYWAPALMVVFLSIHFFQATTTRQTGPEWAAAVQVAATRCDADSALPEVSIPVTPEGWRVAVNCTMLRGR</sequence>
<dbReference type="Proteomes" id="UP001236806">
    <property type="component" value="Unassembled WGS sequence"/>
</dbReference>
<feature type="transmembrane region" description="Helical" evidence="1">
    <location>
        <begin position="88"/>
        <end position="105"/>
    </location>
</feature>
<feature type="transmembrane region" description="Helical" evidence="1">
    <location>
        <begin position="187"/>
        <end position="209"/>
    </location>
</feature>
<accession>A0ABU0PH43</accession>